<gene>
    <name evidence="2" type="ORF">VKT23_017718</name>
</gene>
<name>A0ABR1IVD6_9AGAR</name>
<reference evidence="2 3" key="1">
    <citation type="submission" date="2024-01" db="EMBL/GenBank/DDBJ databases">
        <title>A draft genome for the cacao thread blight pathogen Marasmiellus scandens.</title>
        <authorList>
            <person name="Baruah I.K."/>
            <person name="Leung J."/>
            <person name="Bukari Y."/>
            <person name="Amoako-Attah I."/>
            <person name="Meinhardt L.W."/>
            <person name="Bailey B.A."/>
            <person name="Cohen S.P."/>
        </authorList>
    </citation>
    <scope>NUCLEOTIDE SEQUENCE [LARGE SCALE GENOMIC DNA]</scope>
    <source>
        <strain evidence="2 3">GH-19</strain>
    </source>
</reference>
<evidence type="ECO:0000313" key="3">
    <source>
        <dbReference type="Proteomes" id="UP001498398"/>
    </source>
</evidence>
<dbReference type="Proteomes" id="UP001498398">
    <property type="component" value="Unassembled WGS sequence"/>
</dbReference>
<dbReference type="EMBL" id="JBANRG010000075">
    <property type="protein sequence ID" value="KAK7439012.1"/>
    <property type="molecule type" value="Genomic_DNA"/>
</dbReference>
<feature type="region of interest" description="Disordered" evidence="1">
    <location>
        <begin position="200"/>
        <end position="263"/>
    </location>
</feature>
<proteinExistence type="predicted"/>
<organism evidence="2 3">
    <name type="scientific">Marasmiellus scandens</name>
    <dbReference type="NCBI Taxonomy" id="2682957"/>
    <lineage>
        <taxon>Eukaryota</taxon>
        <taxon>Fungi</taxon>
        <taxon>Dikarya</taxon>
        <taxon>Basidiomycota</taxon>
        <taxon>Agaricomycotina</taxon>
        <taxon>Agaricomycetes</taxon>
        <taxon>Agaricomycetidae</taxon>
        <taxon>Agaricales</taxon>
        <taxon>Marasmiineae</taxon>
        <taxon>Omphalotaceae</taxon>
        <taxon>Marasmiellus</taxon>
    </lineage>
</organism>
<keyword evidence="3" id="KW-1185">Reference proteome</keyword>
<accession>A0ABR1IVD6</accession>
<feature type="compositionally biased region" description="Low complexity" evidence="1">
    <location>
        <begin position="215"/>
        <end position="249"/>
    </location>
</feature>
<sequence length="352" mass="37795">MFVRESDPHVRQVMMSGPIRSEMVILNRNVAGFELARRAVETNPGLNIYIEGLKALTAQGMGAKAMRRSVMVMMRSGILPIPGYTPFPTNSDPEDLFRRLLMGYTSIVPGELPLARYVYLVGYILSEFVTGIMGVLQERTAGGSSPEPNSPMPEESINQQLTTLTLGETSREQTSNPPPTTTNMQASVMFTGWEGLPEETVEMGKLSSSEEESSDGWTTTSDSSLGSGTSSPSYSPRSTSSSSAASSDTSSDEGDGEPSTASALALYVSPTPRYSISPLSSPSLLQLNNTPAISSGSTIDSILAEDGHELTSPTMQHREEIAMERKNRRPSPFNAKAAIEDSGYQGKNSRSG</sequence>
<feature type="region of interest" description="Disordered" evidence="1">
    <location>
        <begin position="323"/>
        <end position="352"/>
    </location>
</feature>
<protein>
    <submittedName>
        <fullName evidence="2">Uncharacterized protein</fullName>
    </submittedName>
</protein>
<evidence type="ECO:0000256" key="1">
    <source>
        <dbReference type="SAM" id="MobiDB-lite"/>
    </source>
</evidence>
<evidence type="ECO:0000313" key="2">
    <source>
        <dbReference type="EMBL" id="KAK7439012.1"/>
    </source>
</evidence>
<comment type="caution">
    <text evidence="2">The sequence shown here is derived from an EMBL/GenBank/DDBJ whole genome shotgun (WGS) entry which is preliminary data.</text>
</comment>